<organism evidence="1 2">
    <name type="scientific">Rhabditophanes sp. KR3021</name>
    <dbReference type="NCBI Taxonomy" id="114890"/>
    <lineage>
        <taxon>Eukaryota</taxon>
        <taxon>Metazoa</taxon>
        <taxon>Ecdysozoa</taxon>
        <taxon>Nematoda</taxon>
        <taxon>Chromadorea</taxon>
        <taxon>Rhabditida</taxon>
        <taxon>Tylenchina</taxon>
        <taxon>Panagrolaimomorpha</taxon>
        <taxon>Strongyloidoidea</taxon>
        <taxon>Alloionematidae</taxon>
        <taxon>Rhabditophanes</taxon>
    </lineage>
</organism>
<reference evidence="2" key="1">
    <citation type="submission" date="2016-11" db="UniProtKB">
        <authorList>
            <consortium name="WormBaseParasite"/>
        </authorList>
    </citation>
    <scope>IDENTIFICATION</scope>
    <source>
        <strain evidence="2">KR3021</strain>
    </source>
</reference>
<protein>
    <submittedName>
        <fullName evidence="2">BTB domain-containing protein</fullName>
    </submittedName>
</protein>
<evidence type="ECO:0000313" key="1">
    <source>
        <dbReference type="Proteomes" id="UP000095286"/>
    </source>
</evidence>
<accession>A0AC35TJN7</accession>
<name>A0AC35TJN7_9BILA</name>
<dbReference type="Proteomes" id="UP000095286">
    <property type="component" value="Unplaced"/>
</dbReference>
<dbReference type="WBParaSite" id="RSKR_0000131800.1">
    <property type="protein sequence ID" value="RSKR_0000131800.1"/>
    <property type="gene ID" value="RSKR_0000131800"/>
</dbReference>
<proteinExistence type="predicted"/>
<sequence>MNASGSTTKIVSIGVFHQWIINSYSVHSSLMNTGDCLTSKEFGSLDGKHKFELKLYPNGKLAEFEDHLSLYLIYKSESFGRINMKLKLSLQTTKGQIECPLNKPIVQISTGSVITASKFFSHAEIKSKRGIILAGDILTINVDLQILKTALNNTNYGLEYYLNKIDAPKLVSVCGKDKIVPLFKDQRFECVNSVCELLTSGKLYDFKIVTSEGETIGVHKAILSNRCPYFDALFSHSDLKEVTEGMVKFDDITKETMLSVLKYIYYGRLEKMEKNTKVYVVADRFQLNDLQNIIEQHLIEDVNEQNVCDLICFGEQYGAFKLKNRCIHFISKKVQTILESEDWKSLEHKEPALAAQILRKILLFNEKRNDGETSHLKRPQIDVIVPPSKRRRPHF</sequence>
<evidence type="ECO:0000313" key="2">
    <source>
        <dbReference type="WBParaSite" id="RSKR_0000131800.1"/>
    </source>
</evidence>